<feature type="compositionally biased region" description="Basic and acidic residues" evidence="1">
    <location>
        <begin position="98"/>
        <end position="107"/>
    </location>
</feature>
<organism evidence="2">
    <name type="scientific">Kwoniella dejecticola CBS 10117</name>
    <dbReference type="NCBI Taxonomy" id="1296121"/>
    <lineage>
        <taxon>Eukaryota</taxon>
        <taxon>Fungi</taxon>
        <taxon>Dikarya</taxon>
        <taxon>Basidiomycota</taxon>
        <taxon>Agaricomycotina</taxon>
        <taxon>Tremellomycetes</taxon>
        <taxon>Tremellales</taxon>
        <taxon>Cryptococcaceae</taxon>
        <taxon>Kwoniella</taxon>
    </lineage>
</organism>
<reference evidence="3" key="2">
    <citation type="submission" date="2013-07" db="EMBL/GenBank/DDBJ databases">
        <authorList>
            <consortium name="The Broad Institute Genome Sequencing Platform"/>
            <person name="Cuomo C."/>
            <person name="Litvintseva A."/>
            <person name="Chen Y."/>
            <person name="Heitman J."/>
            <person name="Sun S."/>
            <person name="Springer D."/>
            <person name="Dromer F."/>
            <person name="Young S.K."/>
            <person name="Zeng Q."/>
            <person name="Gargeya S."/>
            <person name="Fitzgerald M."/>
            <person name="Abouelleil A."/>
            <person name="Alvarado L."/>
            <person name="Berlin A.M."/>
            <person name="Chapman S.B."/>
            <person name="Dewar J."/>
            <person name="Goldberg J."/>
            <person name="Griggs A."/>
            <person name="Gujja S."/>
            <person name="Hansen M."/>
            <person name="Howarth C."/>
            <person name="Imamovic A."/>
            <person name="Larimer J."/>
            <person name="McCowan C."/>
            <person name="Murphy C."/>
            <person name="Pearson M."/>
            <person name="Priest M."/>
            <person name="Roberts A."/>
            <person name="Saif S."/>
            <person name="Shea T."/>
            <person name="Sykes S."/>
            <person name="Wortman J."/>
            <person name="Nusbaum C."/>
            <person name="Birren B."/>
        </authorList>
    </citation>
    <scope>NUCLEOTIDE SEQUENCE</scope>
    <source>
        <strain evidence="3">CBS 10117</strain>
    </source>
</reference>
<protein>
    <submittedName>
        <fullName evidence="2">Uncharacterized protein</fullName>
    </submittedName>
</protein>
<feature type="compositionally biased region" description="Polar residues" evidence="1">
    <location>
        <begin position="1"/>
        <end position="13"/>
    </location>
</feature>
<keyword evidence="4" id="KW-1185">Reference proteome</keyword>
<dbReference type="Proteomes" id="UP000078595">
    <property type="component" value="Chromosome 4"/>
</dbReference>
<dbReference type="AlphaFoldDB" id="A0A1A6A896"/>
<dbReference type="EMBL" id="CP144533">
    <property type="protein sequence ID" value="WWC61399.1"/>
    <property type="molecule type" value="Genomic_DNA"/>
</dbReference>
<name>A0A1A6A896_9TREE</name>
<dbReference type="RefSeq" id="XP_018264119.1">
    <property type="nucleotide sequence ID" value="XM_018407311.1"/>
</dbReference>
<sequence length="217" mass="23642">MADQSSSHYSQYWPQDPDYSTREGGQQDPAQETAEQTAWRVFCAQQKATEQQASKTVAGGQEQASDVGGGPWDDYQGQMVLGSAGRTRVPLPGNGSGEVRRHIERTTWDGGHTPGGIASTSYRPPNHVPNGLSGRGQYHRQVKGISDYLGQSTQGRSGNNDDDNGHRHRGTQETGHQQGRRDYTDTVYQAGYDQSGDGSIRRYSYPSGGHQGYQGGH</sequence>
<reference evidence="2" key="1">
    <citation type="submission" date="2013-07" db="EMBL/GenBank/DDBJ databases">
        <title>The Genome Sequence of Cryptococcus dejecticola CBS10117.</title>
        <authorList>
            <consortium name="The Broad Institute Genome Sequencing Platform"/>
            <person name="Cuomo C."/>
            <person name="Litvintseva A."/>
            <person name="Chen Y."/>
            <person name="Heitman J."/>
            <person name="Sun S."/>
            <person name="Springer D."/>
            <person name="Dromer F."/>
            <person name="Young S.K."/>
            <person name="Zeng Q."/>
            <person name="Gargeya S."/>
            <person name="Fitzgerald M."/>
            <person name="Abouelleil A."/>
            <person name="Alvarado L."/>
            <person name="Berlin A.M."/>
            <person name="Chapman S.B."/>
            <person name="Dewar J."/>
            <person name="Goldberg J."/>
            <person name="Griggs A."/>
            <person name="Gujja S."/>
            <person name="Hansen M."/>
            <person name="Howarth C."/>
            <person name="Imamovic A."/>
            <person name="Larimer J."/>
            <person name="McCowan C."/>
            <person name="Murphy C."/>
            <person name="Pearson M."/>
            <person name="Priest M."/>
            <person name="Roberts A."/>
            <person name="Saif S."/>
            <person name="Shea T."/>
            <person name="Sykes S."/>
            <person name="Wortman J."/>
            <person name="Nusbaum C."/>
            <person name="Birren B."/>
        </authorList>
    </citation>
    <scope>NUCLEOTIDE SEQUENCE [LARGE SCALE GENOMIC DNA]</scope>
    <source>
        <strain evidence="2">CBS 10117</strain>
    </source>
</reference>
<dbReference type="EMBL" id="KI894030">
    <property type="protein sequence ID" value="OBR86277.1"/>
    <property type="molecule type" value="Genomic_DNA"/>
</dbReference>
<dbReference type="KEGG" id="kdj:28967698"/>
<dbReference type="VEuPathDB" id="FungiDB:I303_03999"/>
<feature type="region of interest" description="Disordered" evidence="1">
    <location>
        <begin position="1"/>
        <end position="217"/>
    </location>
</feature>
<evidence type="ECO:0000256" key="1">
    <source>
        <dbReference type="SAM" id="MobiDB-lite"/>
    </source>
</evidence>
<feature type="compositionally biased region" description="Polar residues" evidence="1">
    <location>
        <begin position="149"/>
        <end position="158"/>
    </location>
</feature>
<evidence type="ECO:0000313" key="2">
    <source>
        <dbReference type="EMBL" id="OBR86277.1"/>
    </source>
</evidence>
<gene>
    <name evidence="2" type="ORF">I303_03999</name>
    <name evidence="3" type="ORF">I303_103982</name>
</gene>
<reference evidence="3" key="3">
    <citation type="submission" date="2024-02" db="EMBL/GenBank/DDBJ databases">
        <title>Comparative genomics of Cryptococcus and Kwoniella reveals pathogenesis evolution and contrasting modes of karyotype evolution via chromosome fusion or intercentromeric recombination.</title>
        <authorList>
            <person name="Coelho M.A."/>
            <person name="David-Palma M."/>
            <person name="Shea T."/>
            <person name="Bowers K."/>
            <person name="McGinley-Smith S."/>
            <person name="Mohammad A.W."/>
            <person name="Gnirke A."/>
            <person name="Yurkov A.M."/>
            <person name="Nowrousian M."/>
            <person name="Sun S."/>
            <person name="Cuomo C.A."/>
            <person name="Heitman J."/>
        </authorList>
    </citation>
    <scope>NUCLEOTIDE SEQUENCE</scope>
    <source>
        <strain evidence="3">CBS 10117</strain>
    </source>
</reference>
<accession>A0A1A6A896</accession>
<proteinExistence type="predicted"/>
<evidence type="ECO:0000313" key="4">
    <source>
        <dbReference type="Proteomes" id="UP000078595"/>
    </source>
</evidence>
<feature type="compositionally biased region" description="Polar residues" evidence="1">
    <location>
        <begin position="46"/>
        <end position="55"/>
    </location>
</feature>
<dbReference type="GeneID" id="28967698"/>
<evidence type="ECO:0000313" key="3">
    <source>
        <dbReference type="EMBL" id="WWC61399.1"/>
    </source>
</evidence>